<dbReference type="PATRIC" id="fig|13690.10.peg.2188"/>
<dbReference type="Proteomes" id="UP001162318">
    <property type="component" value="Unassembled WGS sequence"/>
</dbReference>
<keyword evidence="3" id="KW-1134">Transmembrane beta strand</keyword>
<evidence type="ECO:0000313" key="13">
    <source>
        <dbReference type="EMBL" id="QJR04477.1"/>
    </source>
</evidence>
<dbReference type="PANTHER" id="PTHR35093:SF8">
    <property type="entry name" value="OUTER MEMBRANE PROTEIN NMB0088-RELATED"/>
    <property type="match status" value="1"/>
</dbReference>
<evidence type="ECO:0000313" key="16">
    <source>
        <dbReference type="Proteomes" id="UP000077262"/>
    </source>
</evidence>
<keyword evidence="7" id="KW-0998">Cell outer membrane</keyword>
<dbReference type="Proteomes" id="UP000219422">
    <property type="component" value="Chromosome"/>
</dbReference>
<dbReference type="AlphaFoldDB" id="A0A084EMM8"/>
<dbReference type="GO" id="GO:0015483">
    <property type="term" value="F:long-chain fatty acid transporting porin activity"/>
    <property type="evidence" value="ECO:0007669"/>
    <property type="project" value="TreeGrafter"/>
</dbReference>
<name>A0A084EMM8_SPHYA</name>
<evidence type="ECO:0000313" key="15">
    <source>
        <dbReference type="Proteomes" id="UP000028534"/>
    </source>
</evidence>
<evidence type="ECO:0000313" key="14">
    <source>
        <dbReference type="EMBL" id="RSU55627.1"/>
    </source>
</evidence>
<dbReference type="eggNOG" id="COG2067">
    <property type="taxonomic scope" value="Bacteria"/>
</dbReference>
<dbReference type="SUPFAM" id="SSF56935">
    <property type="entry name" value="Porins"/>
    <property type="match status" value="1"/>
</dbReference>
<evidence type="ECO:0000256" key="2">
    <source>
        <dbReference type="ARBA" id="ARBA00008163"/>
    </source>
</evidence>
<dbReference type="GeneID" id="57779394"/>
<dbReference type="Pfam" id="PF03349">
    <property type="entry name" value="Toluene_X"/>
    <property type="match status" value="1"/>
</dbReference>
<evidence type="ECO:0000256" key="7">
    <source>
        <dbReference type="ARBA" id="ARBA00023237"/>
    </source>
</evidence>
<sequence>MSLRRRILPTILLTGAIVAPMPALAGGFYLQEQSPVETGRAMAGGAAAGDDPSTIYFNPAAMTQLSGVQVSAGVNALMASAHQTNRGSYRSVPGSTARVPVTGNDGGQPFESVIPVPNFYASAQVTDRLWLGLGVNAPFGLKLEYDDGFFGRYDSIYTDLKTYNIQPSAAFKLNDNFSIGGGVDVQYVKANLTNALPQVSPLVTTDGFTKLKGDDWTVGWNAGLFYTNGTTNVGVHYRSGINHKLKGTQTISGLVTPLSAANGEFDASAPLDLPDIVTVSFMHKLTPNLRAMITGKWYGWSSFKGIEVTSATGTTNKELDYKDSYSVSLGGEYDFSPAFTLRAGTMFDRSPTNPQHLTTRVPDGDRVWLTGGATWNISPAFALNVAYAHTWVEKANIIRPDSYFPSPATVTATTLAQTSGNADQVAASLTARF</sequence>
<evidence type="ECO:0000313" key="9">
    <source>
        <dbReference type="EMBL" id="ATI82277.1"/>
    </source>
</evidence>
<dbReference type="Proteomes" id="UP000287401">
    <property type="component" value="Unassembled WGS sequence"/>
</dbReference>
<evidence type="ECO:0000313" key="11">
    <source>
        <dbReference type="EMBL" id="MDH2131030.1"/>
    </source>
</evidence>
<evidence type="ECO:0000256" key="5">
    <source>
        <dbReference type="ARBA" id="ARBA00022729"/>
    </source>
</evidence>
<keyword evidence="6" id="KW-0472">Membrane</keyword>
<gene>
    <name evidence="9" type="ORF">A6768_21290</name>
    <name evidence="12" type="ORF">AX777_15200</name>
    <name evidence="10" type="ORF">CP98_02131</name>
    <name evidence="14" type="ORF">DAH51_15725</name>
    <name evidence="13" type="ORF">HH800_21115</name>
    <name evidence="11" type="ORF">N5J77_07820</name>
</gene>
<evidence type="ECO:0000313" key="17">
    <source>
        <dbReference type="Proteomes" id="UP000219422"/>
    </source>
</evidence>
<dbReference type="GO" id="GO:0009279">
    <property type="term" value="C:cell outer membrane"/>
    <property type="evidence" value="ECO:0007669"/>
    <property type="project" value="UniProtKB-SubCell"/>
</dbReference>
<dbReference type="EMBL" id="CP023741">
    <property type="protein sequence ID" value="ATI82277.1"/>
    <property type="molecule type" value="Genomic_DNA"/>
</dbReference>
<evidence type="ECO:0000313" key="12">
    <source>
        <dbReference type="EMBL" id="OAH47190.1"/>
    </source>
</evidence>
<evidence type="ECO:0000256" key="3">
    <source>
        <dbReference type="ARBA" id="ARBA00022452"/>
    </source>
</evidence>
<dbReference type="Gene3D" id="2.40.160.60">
    <property type="entry name" value="Outer membrane protein transport protein (OMPP1/FadL/TodX)"/>
    <property type="match status" value="1"/>
</dbReference>
<dbReference type="Proteomes" id="UP000028534">
    <property type="component" value="Unassembled WGS sequence"/>
</dbReference>
<feature type="chain" id="PRO_5014502801" evidence="8">
    <location>
        <begin position="26"/>
        <end position="433"/>
    </location>
</feature>
<proteinExistence type="inferred from homology"/>
<accession>A0A084EMM8</accession>
<dbReference type="EMBL" id="QRAL01000017">
    <property type="protein sequence ID" value="RSU55627.1"/>
    <property type="molecule type" value="Genomic_DNA"/>
</dbReference>
<evidence type="ECO:0000256" key="4">
    <source>
        <dbReference type="ARBA" id="ARBA00022692"/>
    </source>
</evidence>
<comment type="similarity">
    <text evidence="2">Belongs to the OmpP1/FadL family.</text>
</comment>
<keyword evidence="4" id="KW-0812">Transmembrane</keyword>
<dbReference type="OrthoDB" id="19849at2"/>
<reference evidence="9 17" key="3">
    <citation type="submission" date="2017-10" db="EMBL/GenBank/DDBJ databases">
        <title>Sphingobium yanoikuyae S72.</title>
        <authorList>
            <person name="Sanchez E."/>
            <person name="Bustos P."/>
            <person name="Mendoza P."/>
            <person name="Guo X."/>
            <person name="Mendoza A."/>
        </authorList>
    </citation>
    <scope>NUCLEOTIDE SEQUENCE [LARGE SCALE GENOMIC DNA]</scope>
    <source>
        <strain evidence="9 17">S72</strain>
    </source>
</reference>
<dbReference type="EMBL" id="JGVR01000010">
    <property type="protein sequence ID" value="KEZ19220.1"/>
    <property type="molecule type" value="Genomic_DNA"/>
</dbReference>
<evidence type="ECO:0000313" key="18">
    <source>
        <dbReference type="Proteomes" id="UP000287401"/>
    </source>
</evidence>
<dbReference type="KEGG" id="sya:A6768_21290"/>
<evidence type="ECO:0000256" key="1">
    <source>
        <dbReference type="ARBA" id="ARBA00004571"/>
    </source>
</evidence>
<comment type="subcellular location">
    <subcellularLocation>
        <location evidence="1">Cell outer membrane</location>
        <topology evidence="1">Multi-pass membrane protein</topology>
    </subcellularLocation>
</comment>
<reference evidence="11" key="6">
    <citation type="submission" date="2022-09" db="EMBL/GenBank/DDBJ databases">
        <title>Intensive care unit water sources are persistently colonized with multi-drug resistant bacteria and are the site of extensive horizontal gene transfer of antibiotic resistance genes.</title>
        <authorList>
            <person name="Diorio-Toth L."/>
        </authorList>
    </citation>
    <scope>NUCLEOTIDE SEQUENCE</scope>
    <source>
        <strain evidence="11">GD03659</strain>
    </source>
</reference>
<reference evidence="14 18" key="4">
    <citation type="submission" date="2018-07" db="EMBL/GenBank/DDBJ databases">
        <title>Genomic and Epidemiologic Investigation of an Indolent Hospital Outbreak.</title>
        <authorList>
            <person name="Johnson R.C."/>
            <person name="Deming C."/>
            <person name="Conlan S."/>
            <person name="Zellmer C.J."/>
            <person name="Michelin A.V."/>
            <person name="Lee-Lin S."/>
            <person name="Thomas P.J."/>
            <person name="Park M."/>
            <person name="Weingarten R.A."/>
            <person name="Less J."/>
            <person name="Dekker J.P."/>
            <person name="Frank K.M."/>
            <person name="Musser K.A."/>
            <person name="Mcquiston J.R."/>
            <person name="Henderson D.K."/>
            <person name="Lau A.F."/>
            <person name="Palmore T.N."/>
            <person name="Segre J.A."/>
        </authorList>
    </citation>
    <scope>NUCLEOTIDE SEQUENCE [LARGE SCALE GENOMIC DNA]</scope>
    <source>
        <strain evidence="14 18">SK-NIH.Env6_1116</strain>
    </source>
</reference>
<dbReference type="STRING" id="13690.AX777_15200"/>
<dbReference type="InterPro" id="IPR005017">
    <property type="entry name" value="OMPP1/FadL/TodX"/>
</dbReference>
<evidence type="ECO:0000313" key="10">
    <source>
        <dbReference type="EMBL" id="KEZ19220.1"/>
    </source>
</evidence>
<protein>
    <submittedName>
        <fullName evidence="10">Long-chain fatty acid transport protein</fullName>
    </submittedName>
    <submittedName>
        <fullName evidence="9 12">Transporter</fullName>
    </submittedName>
    <submittedName>
        <fullName evidence="11">OmpP1/FadL family transporter</fullName>
    </submittedName>
</protein>
<dbReference type="Proteomes" id="UP000502611">
    <property type="component" value="Chromosome"/>
</dbReference>
<reference evidence="10 15" key="1">
    <citation type="submission" date="2014-03" db="EMBL/GenBank/DDBJ databases">
        <title>Genome sequence of Sphingobium yanoikuyae B1.</title>
        <authorList>
            <person name="Gan H.M."/>
            <person name="Gan H.Y."/>
            <person name="Savka M.A."/>
        </authorList>
    </citation>
    <scope>NUCLEOTIDE SEQUENCE [LARGE SCALE GENOMIC DNA]</scope>
    <source>
        <strain evidence="10 15">B1</strain>
    </source>
</reference>
<feature type="signal peptide" evidence="8">
    <location>
        <begin position="1"/>
        <end position="25"/>
    </location>
</feature>
<evidence type="ECO:0000256" key="6">
    <source>
        <dbReference type="ARBA" id="ARBA00023136"/>
    </source>
</evidence>
<organism evidence="10 15">
    <name type="scientific">Sphingobium yanoikuyae</name>
    <name type="common">Sphingomonas yanoikuyae</name>
    <dbReference type="NCBI Taxonomy" id="13690"/>
    <lineage>
        <taxon>Bacteria</taxon>
        <taxon>Pseudomonadati</taxon>
        <taxon>Pseudomonadota</taxon>
        <taxon>Alphaproteobacteria</taxon>
        <taxon>Sphingomonadales</taxon>
        <taxon>Sphingomonadaceae</taxon>
        <taxon>Sphingobium</taxon>
    </lineage>
</organism>
<dbReference type="EMBL" id="JAOCKX010000008">
    <property type="protein sequence ID" value="MDH2131030.1"/>
    <property type="molecule type" value="Genomic_DNA"/>
</dbReference>
<evidence type="ECO:0000256" key="8">
    <source>
        <dbReference type="SAM" id="SignalP"/>
    </source>
</evidence>
<dbReference type="EMBL" id="LSTR01000016">
    <property type="protein sequence ID" value="OAH47190.1"/>
    <property type="molecule type" value="Genomic_DNA"/>
</dbReference>
<reference evidence="13 19" key="5">
    <citation type="submission" date="2020-04" db="EMBL/GenBank/DDBJ databases">
        <title>The Whole Genome Analysis of High salt-tolerant Sphingobium yanoikuyae YC-XJ2 with Aryl organophosphorus flame retardants (aryl-OPFRs)-degrading capacity and characteristics of Related phosphotriesterase.</title>
        <authorList>
            <person name="Li X."/>
        </authorList>
    </citation>
    <scope>NUCLEOTIDE SEQUENCE [LARGE SCALE GENOMIC DNA]</scope>
    <source>
        <strain evidence="13 19">YC-XJ2</strain>
    </source>
</reference>
<evidence type="ECO:0000313" key="19">
    <source>
        <dbReference type="Proteomes" id="UP000502611"/>
    </source>
</evidence>
<keyword evidence="5 8" id="KW-0732">Signal</keyword>
<dbReference type="EMBL" id="CP053021">
    <property type="protein sequence ID" value="QJR04477.1"/>
    <property type="molecule type" value="Genomic_DNA"/>
</dbReference>
<dbReference type="Proteomes" id="UP000077262">
    <property type="component" value="Unassembled WGS sequence"/>
</dbReference>
<dbReference type="RefSeq" id="WP_004209213.1">
    <property type="nucleotide sequence ID" value="NZ_CAUUIR010000004.1"/>
</dbReference>
<reference evidence="12 16" key="2">
    <citation type="submission" date="2016-02" db="EMBL/GenBank/DDBJ databases">
        <authorList>
            <person name="Wen L."/>
            <person name="He K."/>
            <person name="Yang H."/>
        </authorList>
    </citation>
    <scope>NUCLEOTIDE SEQUENCE [LARGE SCALE GENOMIC DNA]</scope>
    <source>
        <strain evidence="12 16">CD09_2</strain>
    </source>
</reference>
<dbReference type="PANTHER" id="PTHR35093">
    <property type="entry name" value="OUTER MEMBRANE PROTEIN NMB0088-RELATED"/>
    <property type="match status" value="1"/>
</dbReference>